<feature type="compositionally biased region" description="Basic and acidic residues" evidence="1">
    <location>
        <begin position="85"/>
        <end position="98"/>
    </location>
</feature>
<reference evidence="2 3" key="1">
    <citation type="submission" date="2024-07" db="EMBL/GenBank/DDBJ databases">
        <title>Section-level genome sequencing and comparative genomics of Aspergillus sections Usti and Cavernicolus.</title>
        <authorList>
            <consortium name="Lawrence Berkeley National Laboratory"/>
            <person name="Nybo J.L."/>
            <person name="Vesth T.C."/>
            <person name="Theobald S."/>
            <person name="Frisvad J.C."/>
            <person name="Larsen T.O."/>
            <person name="Kjaerboelling I."/>
            <person name="Rothschild-Mancinelli K."/>
            <person name="Lyhne E.K."/>
            <person name="Kogle M.E."/>
            <person name="Barry K."/>
            <person name="Clum A."/>
            <person name="Na H."/>
            <person name="Ledsgaard L."/>
            <person name="Lin J."/>
            <person name="Lipzen A."/>
            <person name="Kuo A."/>
            <person name="Riley R."/>
            <person name="Mondo S."/>
            <person name="Labutti K."/>
            <person name="Haridas S."/>
            <person name="Pangalinan J."/>
            <person name="Salamov A.A."/>
            <person name="Simmons B.A."/>
            <person name="Magnuson J.K."/>
            <person name="Chen J."/>
            <person name="Drula E."/>
            <person name="Henrissat B."/>
            <person name="Wiebenga A."/>
            <person name="Lubbers R.J."/>
            <person name="Gomes A.C."/>
            <person name="Makela M.R."/>
            <person name="Stajich J."/>
            <person name="Grigoriev I.V."/>
            <person name="Mortensen U.H."/>
            <person name="De Vries R.P."/>
            <person name="Baker S.E."/>
            <person name="Andersen M.R."/>
        </authorList>
    </citation>
    <scope>NUCLEOTIDE SEQUENCE [LARGE SCALE GENOMIC DNA]</scope>
    <source>
        <strain evidence="2 3">CBS 588.65</strain>
    </source>
</reference>
<feature type="region of interest" description="Disordered" evidence="1">
    <location>
        <begin position="65"/>
        <end position="259"/>
    </location>
</feature>
<dbReference type="EMBL" id="JBFXLT010000001">
    <property type="protein sequence ID" value="KAL2823110.1"/>
    <property type="molecule type" value="Genomic_DNA"/>
</dbReference>
<name>A0ABR4I5Z2_9EURO</name>
<organism evidence="2 3">
    <name type="scientific">Aspergillus granulosus</name>
    <dbReference type="NCBI Taxonomy" id="176169"/>
    <lineage>
        <taxon>Eukaryota</taxon>
        <taxon>Fungi</taxon>
        <taxon>Dikarya</taxon>
        <taxon>Ascomycota</taxon>
        <taxon>Pezizomycotina</taxon>
        <taxon>Eurotiomycetes</taxon>
        <taxon>Eurotiomycetidae</taxon>
        <taxon>Eurotiales</taxon>
        <taxon>Aspergillaceae</taxon>
        <taxon>Aspergillus</taxon>
        <taxon>Aspergillus subgen. Nidulantes</taxon>
    </lineage>
</organism>
<proteinExistence type="predicted"/>
<evidence type="ECO:0000256" key="1">
    <source>
        <dbReference type="SAM" id="MobiDB-lite"/>
    </source>
</evidence>
<feature type="compositionally biased region" description="Low complexity" evidence="1">
    <location>
        <begin position="231"/>
        <end position="244"/>
    </location>
</feature>
<feature type="compositionally biased region" description="Basic and acidic residues" evidence="1">
    <location>
        <begin position="215"/>
        <end position="230"/>
    </location>
</feature>
<keyword evidence="3" id="KW-1185">Reference proteome</keyword>
<sequence length="259" mass="27134">MDLQGQPIPSGQRGVKITTDPASKNPVHEPSGPVVGDSLAAESIHRGGSYNENYGANPLGVISKSTTTNTTDTSAARVIPSAANAREREDPSAEERYPDALGGQAEYPGTHVPETGYVGGSTAAKKDLGIGQKEYNASEKLSQTNKPSQSQQQSTGAGVRASGSEYQTPSATATRKQQQYSTAAAAGQGSGSQGHFPSDPKYNASWNPDIGSENDPGRLAEQRFQRREAETGAGAAAPTQQKGASTGTWYEPLNRDQRV</sequence>
<feature type="compositionally biased region" description="Low complexity" evidence="1">
    <location>
        <begin position="177"/>
        <end position="187"/>
    </location>
</feature>
<accession>A0ABR4I5Z2</accession>
<evidence type="ECO:0000313" key="2">
    <source>
        <dbReference type="EMBL" id="KAL2823110.1"/>
    </source>
</evidence>
<feature type="region of interest" description="Disordered" evidence="1">
    <location>
        <begin position="1"/>
        <end position="37"/>
    </location>
</feature>
<comment type="caution">
    <text evidence="2">The sequence shown here is derived from an EMBL/GenBank/DDBJ whole genome shotgun (WGS) entry which is preliminary data.</text>
</comment>
<gene>
    <name evidence="2" type="ORF">BJX63DRAFT_376320</name>
</gene>
<evidence type="ECO:0000313" key="3">
    <source>
        <dbReference type="Proteomes" id="UP001610334"/>
    </source>
</evidence>
<protein>
    <submittedName>
        <fullName evidence="2">Uncharacterized protein</fullName>
    </submittedName>
</protein>
<feature type="compositionally biased region" description="Polar residues" evidence="1">
    <location>
        <begin position="164"/>
        <end position="176"/>
    </location>
</feature>
<feature type="compositionally biased region" description="Polar residues" evidence="1">
    <location>
        <begin position="139"/>
        <end position="156"/>
    </location>
</feature>
<dbReference type="Proteomes" id="UP001610334">
    <property type="component" value="Unassembled WGS sequence"/>
</dbReference>